<organism evidence="2 3">
    <name type="scientific">Stigmatella aurantiaca</name>
    <dbReference type="NCBI Taxonomy" id="41"/>
    <lineage>
        <taxon>Bacteria</taxon>
        <taxon>Pseudomonadati</taxon>
        <taxon>Myxococcota</taxon>
        <taxon>Myxococcia</taxon>
        <taxon>Myxococcales</taxon>
        <taxon>Cystobacterineae</taxon>
        <taxon>Archangiaceae</taxon>
        <taxon>Stigmatella</taxon>
    </lineage>
</organism>
<dbReference type="Gene3D" id="3.40.50.1820">
    <property type="entry name" value="alpha/beta hydrolase"/>
    <property type="match status" value="1"/>
</dbReference>
<accession>A0A1H8CHI2</accession>
<dbReference type="PRINTS" id="PR00412">
    <property type="entry name" value="EPOXHYDRLASE"/>
</dbReference>
<dbReference type="InterPro" id="IPR000073">
    <property type="entry name" value="AB_hydrolase_1"/>
</dbReference>
<keyword evidence="3" id="KW-1185">Reference proteome</keyword>
<dbReference type="PANTHER" id="PTHR43689">
    <property type="entry name" value="HYDROLASE"/>
    <property type="match status" value="1"/>
</dbReference>
<dbReference type="AlphaFoldDB" id="A0A1H8CHI2"/>
<dbReference type="OrthoDB" id="9808398at2"/>
<dbReference type="PANTHER" id="PTHR43689:SF8">
    <property type="entry name" value="ALPHA_BETA-HYDROLASES SUPERFAMILY PROTEIN"/>
    <property type="match status" value="1"/>
</dbReference>
<dbReference type="SUPFAM" id="SSF53474">
    <property type="entry name" value="alpha/beta-Hydrolases"/>
    <property type="match status" value="1"/>
</dbReference>
<dbReference type="InterPro" id="IPR000639">
    <property type="entry name" value="Epox_hydrolase-like"/>
</dbReference>
<reference evidence="3" key="1">
    <citation type="submission" date="2016-10" db="EMBL/GenBank/DDBJ databases">
        <authorList>
            <person name="Varghese N."/>
            <person name="Submissions S."/>
        </authorList>
    </citation>
    <scope>NUCLEOTIDE SEQUENCE [LARGE SCALE GENOMIC DNA]</scope>
    <source>
        <strain evidence="3">DSM 17044</strain>
    </source>
</reference>
<dbReference type="EMBL" id="FOAP01000026">
    <property type="protein sequence ID" value="SEM94369.1"/>
    <property type="molecule type" value="Genomic_DNA"/>
</dbReference>
<proteinExistence type="predicted"/>
<evidence type="ECO:0000313" key="3">
    <source>
        <dbReference type="Proteomes" id="UP000182719"/>
    </source>
</evidence>
<sequence length="286" mass="30257">MDLMGGVQKMTRQMLVARGVKSVVRSVAGRSVHSYELKGQGKGPPVVLVHGLGGSANGFSRVLFPLGKRFSRVLAPDLPGHGFSSDFCAGPGCVQGQFDTLRAWVEQVAGEPAFVVGNSLGGAMSVNLAAEVPALVRALGLVAPAGAALSEEVFDALLSSFAVETAEQARALTRRLFHKAPLPLLLLSQEMRKFYATPAVQALTADARATRACLAPGALQGLTMPVLLLWGGSERLLPSETLDYFRTHLPAHAQVQVVKGFGHVPQMERPDELVARLVSFADKAGL</sequence>
<dbReference type="Pfam" id="PF12697">
    <property type="entry name" value="Abhydrolase_6"/>
    <property type="match status" value="1"/>
</dbReference>
<dbReference type="GO" id="GO:0003824">
    <property type="term" value="F:catalytic activity"/>
    <property type="evidence" value="ECO:0007669"/>
    <property type="project" value="InterPro"/>
</dbReference>
<name>A0A1H8CHI2_STIAU</name>
<dbReference type="Proteomes" id="UP000182719">
    <property type="component" value="Unassembled WGS sequence"/>
</dbReference>
<evidence type="ECO:0000313" key="2">
    <source>
        <dbReference type="EMBL" id="SEM94369.1"/>
    </source>
</evidence>
<dbReference type="InterPro" id="IPR029058">
    <property type="entry name" value="AB_hydrolase_fold"/>
</dbReference>
<dbReference type="PRINTS" id="PR00111">
    <property type="entry name" value="ABHYDROLASE"/>
</dbReference>
<feature type="domain" description="AB hydrolase-1" evidence="1">
    <location>
        <begin position="46"/>
        <end position="275"/>
    </location>
</feature>
<evidence type="ECO:0000259" key="1">
    <source>
        <dbReference type="Pfam" id="PF12697"/>
    </source>
</evidence>
<protein>
    <submittedName>
        <fullName evidence="2">Pimeloyl-ACP methyl ester carboxylesterase</fullName>
    </submittedName>
</protein>
<gene>
    <name evidence="2" type="ORF">SAMN05444354_12670</name>
</gene>
<dbReference type="RefSeq" id="WP_075010587.1">
    <property type="nucleotide sequence ID" value="NZ_FOAP01000026.1"/>
</dbReference>